<name>A0ABV4BNS7_9CLOT</name>
<accession>A0ABV4BNS7</accession>
<sequence>MQNSNLNDSSFLDNIRTDRGTADLKDFFSQLSKKNLKEAVDFINCKNLQFSTLFILKDEIERYNLFDSLTPKNRTALLIVREILTDKKNNLSQDYLSFDYVQVIHSTLKWILESGFGDDGMNDEYDRILDITSILLTKMYRDKTLLPIMADMIFERYKNGFLIHDLVWAFFQAADPHSLIIIGERLLSSNAKDVELSCRLLNFIPEIDKGISKEKKYAIFLNWMKENSAYLKYTGESFQQTANPKPYRIVLEGKYLCRNICCNTGKALCHLSEKEYKLLNEFNSLDHSTKVLLSNFSLRVHHKNIYLWNMWHRYSLDDQIKIARIGGVQ</sequence>
<dbReference type="Proteomes" id="UP001564657">
    <property type="component" value="Unassembled WGS sequence"/>
</dbReference>
<dbReference type="InterPro" id="IPR007110">
    <property type="entry name" value="Ig-like_dom"/>
</dbReference>
<evidence type="ECO:0000313" key="2">
    <source>
        <dbReference type="EMBL" id="MEY7999281.1"/>
    </source>
</evidence>
<keyword evidence="3" id="KW-1185">Reference proteome</keyword>
<comment type="caution">
    <text evidence="2">The sequence shown here is derived from an EMBL/GenBank/DDBJ whole genome shotgun (WGS) entry which is preliminary data.</text>
</comment>
<evidence type="ECO:0000313" key="3">
    <source>
        <dbReference type="Proteomes" id="UP001564657"/>
    </source>
</evidence>
<reference evidence="2 3" key="1">
    <citation type="submission" date="2024-08" db="EMBL/GenBank/DDBJ databases">
        <title>Clostridium lapicellarii sp. nov., and Clostridium renhuaiense sp. nov., two species isolated from the mud in a fermentation cellar used for producing sauce-flavour Chinese liquors.</title>
        <authorList>
            <person name="Yang F."/>
            <person name="Wang H."/>
            <person name="Chen L.Q."/>
            <person name="Zhou N."/>
            <person name="Lu J.J."/>
            <person name="Pu X.X."/>
            <person name="Wan B."/>
            <person name="Wang L."/>
            <person name="Liu S.J."/>
        </authorList>
    </citation>
    <scope>NUCLEOTIDE SEQUENCE [LARGE SCALE GENOMIC DNA]</scope>
    <source>
        <strain evidence="2 3">MT-5</strain>
    </source>
</reference>
<protein>
    <recommendedName>
        <fullName evidence="1">Ig-like domain-containing protein</fullName>
    </recommendedName>
</protein>
<evidence type="ECO:0000259" key="1">
    <source>
        <dbReference type="PROSITE" id="PS50835"/>
    </source>
</evidence>
<feature type="domain" description="Ig-like" evidence="1">
    <location>
        <begin position="176"/>
        <end position="258"/>
    </location>
</feature>
<gene>
    <name evidence="2" type="ORF">AB8U03_03540</name>
</gene>
<organism evidence="2 3">
    <name type="scientific">Clostridium moutaii</name>
    <dbReference type="NCBI Taxonomy" id="3240932"/>
    <lineage>
        <taxon>Bacteria</taxon>
        <taxon>Bacillati</taxon>
        <taxon>Bacillota</taxon>
        <taxon>Clostridia</taxon>
        <taxon>Eubacteriales</taxon>
        <taxon>Clostridiaceae</taxon>
        <taxon>Clostridium</taxon>
    </lineage>
</organism>
<dbReference type="RefSeq" id="WP_369703168.1">
    <property type="nucleotide sequence ID" value="NZ_JBGEWD010000002.1"/>
</dbReference>
<dbReference type="EMBL" id="JBGEWD010000002">
    <property type="protein sequence ID" value="MEY7999281.1"/>
    <property type="molecule type" value="Genomic_DNA"/>
</dbReference>
<proteinExistence type="predicted"/>
<dbReference type="PROSITE" id="PS50835">
    <property type="entry name" value="IG_LIKE"/>
    <property type="match status" value="1"/>
</dbReference>